<sequence>MSTKAAARSGGHCSLCEFAQPLDKLDSSAILRTSSAAPRLSLWPRSSIFLHLGGLLGRRLMPEQRCRRSSAPGQSQSRCDQVQDRDNNAQPCFDCDSSRSCAVPHRARRSGQRCRRQVTGEPLSSSRSPASVLDSRLSHPSSKGATCHHSARKRVLAAANRTQAVKWQRWQLGRRVVLGEQTRRRCRCRGRCLDAQPSRAAGEGGRRRVRSRRWTALLLPTPP</sequence>
<comment type="caution">
    <text evidence="2">The sequence shown here is derived from an EMBL/GenBank/DDBJ whole genome shotgun (WGS) entry which is preliminary data.</text>
</comment>
<evidence type="ECO:0000256" key="1">
    <source>
        <dbReference type="SAM" id="MobiDB-lite"/>
    </source>
</evidence>
<organism evidence="2 3">
    <name type="scientific">Massariosphaeria phaeospora</name>
    <dbReference type="NCBI Taxonomy" id="100035"/>
    <lineage>
        <taxon>Eukaryota</taxon>
        <taxon>Fungi</taxon>
        <taxon>Dikarya</taxon>
        <taxon>Ascomycota</taxon>
        <taxon>Pezizomycotina</taxon>
        <taxon>Dothideomycetes</taxon>
        <taxon>Pleosporomycetidae</taxon>
        <taxon>Pleosporales</taxon>
        <taxon>Pleosporales incertae sedis</taxon>
        <taxon>Massariosphaeria</taxon>
    </lineage>
</organism>
<dbReference type="EMBL" id="JAADJZ010000006">
    <property type="protein sequence ID" value="KAF2874620.1"/>
    <property type="molecule type" value="Genomic_DNA"/>
</dbReference>
<dbReference type="Proteomes" id="UP000481861">
    <property type="component" value="Unassembled WGS sequence"/>
</dbReference>
<dbReference type="AlphaFoldDB" id="A0A7C8M9L9"/>
<accession>A0A7C8M9L9</accession>
<protein>
    <submittedName>
        <fullName evidence="2">Uncharacterized protein</fullName>
    </submittedName>
</protein>
<proteinExistence type="predicted"/>
<name>A0A7C8M9L9_9PLEO</name>
<feature type="region of interest" description="Disordered" evidence="1">
    <location>
        <begin position="111"/>
        <end position="149"/>
    </location>
</feature>
<evidence type="ECO:0000313" key="2">
    <source>
        <dbReference type="EMBL" id="KAF2874620.1"/>
    </source>
</evidence>
<evidence type="ECO:0000313" key="3">
    <source>
        <dbReference type="Proteomes" id="UP000481861"/>
    </source>
</evidence>
<gene>
    <name evidence="2" type="ORF">BDV95DRAFT_337127</name>
</gene>
<keyword evidence="3" id="KW-1185">Reference proteome</keyword>
<reference evidence="2 3" key="1">
    <citation type="submission" date="2020-01" db="EMBL/GenBank/DDBJ databases">
        <authorList>
            <consortium name="DOE Joint Genome Institute"/>
            <person name="Haridas S."/>
            <person name="Albert R."/>
            <person name="Binder M."/>
            <person name="Bloem J."/>
            <person name="Labutti K."/>
            <person name="Salamov A."/>
            <person name="Andreopoulos B."/>
            <person name="Baker S.E."/>
            <person name="Barry K."/>
            <person name="Bills G."/>
            <person name="Bluhm B.H."/>
            <person name="Cannon C."/>
            <person name="Castanera R."/>
            <person name="Culley D.E."/>
            <person name="Daum C."/>
            <person name="Ezra D."/>
            <person name="Gonzalez J.B."/>
            <person name="Henrissat B."/>
            <person name="Kuo A."/>
            <person name="Liang C."/>
            <person name="Lipzen A."/>
            <person name="Lutzoni F."/>
            <person name="Magnuson J."/>
            <person name="Mondo S."/>
            <person name="Nolan M."/>
            <person name="Ohm R."/>
            <person name="Pangilinan J."/>
            <person name="Park H.-J.H."/>
            <person name="Ramirez L."/>
            <person name="Alfaro M."/>
            <person name="Sun H."/>
            <person name="Tritt A."/>
            <person name="Yoshinaga Y."/>
            <person name="Zwiers L.-H.L."/>
            <person name="Turgeon B.G."/>
            <person name="Goodwin S.B."/>
            <person name="Spatafora J.W."/>
            <person name="Crous P.W."/>
            <person name="Grigoriev I.V."/>
        </authorList>
    </citation>
    <scope>NUCLEOTIDE SEQUENCE [LARGE SCALE GENOMIC DNA]</scope>
    <source>
        <strain evidence="2 3">CBS 611.86</strain>
    </source>
</reference>